<dbReference type="Gene3D" id="1.10.3210.10">
    <property type="entry name" value="Hypothetical protein af1432"/>
    <property type="match status" value="1"/>
</dbReference>
<dbReference type="InterPro" id="IPR003607">
    <property type="entry name" value="HD/PDEase_dom"/>
</dbReference>
<name>F3YUA0_DESAF</name>
<gene>
    <name evidence="9" type="ORF">Desaf_0350</name>
</gene>
<evidence type="ECO:0000256" key="3">
    <source>
        <dbReference type="ARBA" id="ARBA00001941"/>
    </source>
</evidence>
<comment type="cofactor">
    <cofactor evidence="2">
        <name>Mn(2+)</name>
        <dbReference type="ChEBI" id="CHEBI:29035"/>
    </cofactor>
</comment>
<evidence type="ECO:0000256" key="5">
    <source>
        <dbReference type="ARBA" id="ARBA00012964"/>
    </source>
</evidence>
<sequence>MEPKDFDKNLRERDQLTRLTDFFFEAGMLRKTPRTGYQFLGTGQENVAEHSFRTAVIGFALARLAGADPAHTAMLCLFHDLHEARTGDFNYVSRAYNTSKRTLALEHALAGTGLEEDVLGLWRELEDVDSLEAQLAQDADQLDLLLNLKEQLDLGNAYAGKWMEAALGRLRTEPGKQLAARIGQTDHTDWWFLGPDAAWWSRKNGKSDK</sequence>
<dbReference type="RefSeq" id="WP_014258557.1">
    <property type="nucleotide sequence ID" value="NC_016629.1"/>
</dbReference>
<proteinExistence type="predicted"/>
<evidence type="ECO:0000256" key="7">
    <source>
        <dbReference type="ARBA" id="ARBA00022801"/>
    </source>
</evidence>
<dbReference type="eggNOG" id="COG1896">
    <property type="taxonomic scope" value="Bacteria"/>
</dbReference>
<keyword evidence="6" id="KW-0479">Metal-binding</keyword>
<keyword evidence="7 9" id="KW-0378">Hydrolase</keyword>
<accession>F3YUA0</accession>
<dbReference type="AlphaFoldDB" id="F3YUA0"/>
<organism evidence="9 10">
    <name type="scientific">Desulfocurvibacter africanus subsp. africanus str. Walvis Bay</name>
    <dbReference type="NCBI Taxonomy" id="690850"/>
    <lineage>
        <taxon>Bacteria</taxon>
        <taxon>Pseudomonadati</taxon>
        <taxon>Thermodesulfobacteriota</taxon>
        <taxon>Desulfovibrionia</taxon>
        <taxon>Desulfovibrionales</taxon>
        <taxon>Desulfovibrionaceae</taxon>
        <taxon>Desulfocurvibacter</taxon>
    </lineage>
</organism>
<evidence type="ECO:0000259" key="8">
    <source>
        <dbReference type="SMART" id="SM00471"/>
    </source>
</evidence>
<dbReference type="Pfam" id="PF13023">
    <property type="entry name" value="HD_3"/>
    <property type="match status" value="1"/>
</dbReference>
<evidence type="ECO:0000313" key="9">
    <source>
        <dbReference type="EMBL" id="EGJ48706.1"/>
    </source>
</evidence>
<dbReference type="KEGG" id="daf:Desaf_0350"/>
<reference evidence="9 10" key="1">
    <citation type="journal article" date="2011" name="J. Bacteriol.">
        <title>Genome sequence of the mercury-methylating and pleomorphic Desulfovibrio africanus Strain Walvis Bay.</title>
        <authorList>
            <person name="Brown S.D."/>
            <person name="Wall J.D."/>
            <person name="Kucken A.M."/>
            <person name="Gilmour C.C."/>
            <person name="Podar M."/>
            <person name="Brandt C.C."/>
            <person name="Teshima H."/>
            <person name="Detter J.C."/>
            <person name="Han C.S."/>
            <person name="Land M.L."/>
            <person name="Lucas S."/>
            <person name="Han J."/>
            <person name="Pennacchio L."/>
            <person name="Nolan M."/>
            <person name="Pitluck S."/>
            <person name="Woyke T."/>
            <person name="Goodwin L."/>
            <person name="Palumbo A.V."/>
            <person name="Elias D.A."/>
        </authorList>
    </citation>
    <scope>NUCLEOTIDE SEQUENCE [LARGE SCALE GENOMIC DNA]</scope>
    <source>
        <strain evidence="9 10">Walvis Bay</strain>
    </source>
</reference>
<protein>
    <recommendedName>
        <fullName evidence="5">5'-deoxynucleotidase</fullName>
        <ecNumber evidence="5">3.1.3.89</ecNumber>
    </recommendedName>
</protein>
<dbReference type="InterPro" id="IPR039356">
    <property type="entry name" value="YfbR/HDDC2"/>
</dbReference>
<evidence type="ECO:0000313" key="10">
    <source>
        <dbReference type="Proteomes" id="UP000007844"/>
    </source>
</evidence>
<comment type="subunit">
    <text evidence="4">Homodimer.</text>
</comment>
<comment type="cofactor">
    <cofactor evidence="3">
        <name>Co(2+)</name>
        <dbReference type="ChEBI" id="CHEBI:48828"/>
    </cofactor>
</comment>
<dbReference type="SMART" id="SM00471">
    <property type="entry name" value="HDc"/>
    <property type="match status" value="1"/>
</dbReference>
<evidence type="ECO:0000256" key="6">
    <source>
        <dbReference type="ARBA" id="ARBA00022723"/>
    </source>
</evidence>
<evidence type="ECO:0000256" key="1">
    <source>
        <dbReference type="ARBA" id="ARBA00001638"/>
    </source>
</evidence>
<dbReference type="SUPFAM" id="SSF109604">
    <property type="entry name" value="HD-domain/PDEase-like"/>
    <property type="match status" value="1"/>
</dbReference>
<dbReference type="EMBL" id="CP003221">
    <property type="protein sequence ID" value="EGJ48706.1"/>
    <property type="molecule type" value="Genomic_DNA"/>
</dbReference>
<comment type="catalytic activity">
    <reaction evidence="1">
        <text>a 2'-deoxyribonucleoside 5'-phosphate + H2O = a 2'-deoxyribonucleoside + phosphate</text>
        <dbReference type="Rhea" id="RHEA:36167"/>
        <dbReference type="ChEBI" id="CHEBI:15377"/>
        <dbReference type="ChEBI" id="CHEBI:18274"/>
        <dbReference type="ChEBI" id="CHEBI:43474"/>
        <dbReference type="ChEBI" id="CHEBI:65317"/>
        <dbReference type="EC" id="3.1.3.89"/>
    </reaction>
</comment>
<dbReference type="PANTHER" id="PTHR11845:SF13">
    <property type="entry name" value="5'-DEOXYNUCLEOTIDASE HDDC2"/>
    <property type="match status" value="1"/>
</dbReference>
<dbReference type="GO" id="GO:0002953">
    <property type="term" value="F:5'-deoxynucleotidase activity"/>
    <property type="evidence" value="ECO:0007669"/>
    <property type="project" value="UniProtKB-EC"/>
</dbReference>
<evidence type="ECO:0000256" key="4">
    <source>
        <dbReference type="ARBA" id="ARBA00011738"/>
    </source>
</evidence>
<evidence type="ECO:0000256" key="2">
    <source>
        <dbReference type="ARBA" id="ARBA00001936"/>
    </source>
</evidence>
<keyword evidence="10" id="KW-1185">Reference proteome</keyword>
<dbReference type="GO" id="GO:0005737">
    <property type="term" value="C:cytoplasm"/>
    <property type="evidence" value="ECO:0007669"/>
    <property type="project" value="TreeGrafter"/>
</dbReference>
<dbReference type="EC" id="3.1.3.89" evidence="5"/>
<dbReference type="PANTHER" id="PTHR11845">
    <property type="entry name" value="5'-DEOXYNUCLEOTIDASE HDDC2"/>
    <property type="match status" value="1"/>
</dbReference>
<dbReference type="HOGENOM" id="CLU_039453_4_0_7"/>
<dbReference type="InterPro" id="IPR006674">
    <property type="entry name" value="HD_domain"/>
</dbReference>
<dbReference type="Proteomes" id="UP000007844">
    <property type="component" value="Chromosome"/>
</dbReference>
<dbReference type="STRING" id="690850.Desaf_0350"/>
<feature type="domain" description="HD/PDEase" evidence="8">
    <location>
        <begin position="43"/>
        <end position="154"/>
    </location>
</feature>
<dbReference type="GO" id="GO:0046872">
    <property type="term" value="F:metal ion binding"/>
    <property type="evidence" value="ECO:0007669"/>
    <property type="project" value="UniProtKB-KW"/>
</dbReference>